<dbReference type="Pfam" id="PF00593">
    <property type="entry name" value="TonB_dep_Rec_b-barrel"/>
    <property type="match status" value="1"/>
</dbReference>
<keyword evidence="4 14" id="KW-1134">Transmembrane beta strand</keyword>
<dbReference type="InterPro" id="IPR036942">
    <property type="entry name" value="Beta-barrel_TonB_sf"/>
</dbReference>
<evidence type="ECO:0000256" key="3">
    <source>
        <dbReference type="ARBA" id="ARBA00022448"/>
    </source>
</evidence>
<dbReference type="FunFam" id="2.170.130.10:FF:000001">
    <property type="entry name" value="Catecholate siderophore TonB-dependent receptor"/>
    <property type="match status" value="1"/>
</dbReference>
<evidence type="ECO:0000256" key="2">
    <source>
        <dbReference type="ARBA" id="ARBA00009810"/>
    </source>
</evidence>
<dbReference type="GO" id="GO:0038023">
    <property type="term" value="F:signaling receptor activity"/>
    <property type="evidence" value="ECO:0007669"/>
    <property type="project" value="InterPro"/>
</dbReference>
<dbReference type="PROSITE" id="PS52016">
    <property type="entry name" value="TONB_DEPENDENT_REC_3"/>
    <property type="match status" value="1"/>
</dbReference>
<dbReference type="Gene3D" id="2.40.170.20">
    <property type="entry name" value="TonB-dependent receptor, beta-barrel domain"/>
    <property type="match status" value="1"/>
</dbReference>
<evidence type="ECO:0000256" key="9">
    <source>
        <dbReference type="ARBA" id="ARBA00023065"/>
    </source>
</evidence>
<evidence type="ECO:0000256" key="4">
    <source>
        <dbReference type="ARBA" id="ARBA00022452"/>
    </source>
</evidence>
<dbReference type="CDD" id="cd01347">
    <property type="entry name" value="ligand_gated_channel"/>
    <property type="match status" value="1"/>
</dbReference>
<feature type="domain" description="TonB-dependent receptor plug" evidence="17">
    <location>
        <begin position="39"/>
        <end position="143"/>
    </location>
</feature>
<reference evidence="18" key="1">
    <citation type="submission" date="2023-03" db="EMBL/GenBank/DDBJ databases">
        <title>Andean soil-derived lignocellulolytic bacterial consortium as a source of novel taxa and putative plastic-active enzymes.</title>
        <authorList>
            <person name="Diaz-Garcia L."/>
            <person name="Chuvochina M."/>
            <person name="Feuerriegel G."/>
            <person name="Bunk B."/>
            <person name="Sproer C."/>
            <person name="Streit W.R."/>
            <person name="Rodriguez L.M."/>
            <person name="Overmann J."/>
            <person name="Jimenez D.J."/>
        </authorList>
    </citation>
    <scope>NUCLEOTIDE SEQUENCE</scope>
    <source>
        <strain evidence="18">MAG 4196</strain>
    </source>
</reference>
<keyword evidence="7" id="KW-0732">Signal</keyword>
<comment type="similarity">
    <text evidence="2 14 15">Belongs to the TonB-dependent receptor family.</text>
</comment>
<evidence type="ECO:0000256" key="13">
    <source>
        <dbReference type="ARBA" id="ARBA00023237"/>
    </source>
</evidence>
<proteinExistence type="inferred from homology"/>
<keyword evidence="3 14" id="KW-0813">Transport</keyword>
<dbReference type="EMBL" id="CP119312">
    <property type="protein sequence ID" value="WEK02984.1"/>
    <property type="molecule type" value="Genomic_DNA"/>
</dbReference>
<protein>
    <submittedName>
        <fullName evidence="18">TonB-dependent siderophore receptor</fullName>
    </submittedName>
</protein>
<evidence type="ECO:0000313" key="19">
    <source>
        <dbReference type="Proteomes" id="UP001217476"/>
    </source>
</evidence>
<dbReference type="SUPFAM" id="SSF56935">
    <property type="entry name" value="Porins"/>
    <property type="match status" value="1"/>
</dbReference>
<keyword evidence="5" id="KW-0410">Iron transport</keyword>
<dbReference type="GO" id="GO:0009279">
    <property type="term" value="C:cell outer membrane"/>
    <property type="evidence" value="ECO:0007669"/>
    <property type="project" value="UniProtKB-SubCell"/>
</dbReference>
<evidence type="ECO:0000256" key="11">
    <source>
        <dbReference type="ARBA" id="ARBA00023136"/>
    </source>
</evidence>
<organism evidence="18 19">
    <name type="scientific">Candidatus Devosia phytovorans</name>
    <dbReference type="NCBI Taxonomy" id="3121372"/>
    <lineage>
        <taxon>Bacteria</taxon>
        <taxon>Pseudomonadati</taxon>
        <taxon>Pseudomonadota</taxon>
        <taxon>Alphaproteobacteria</taxon>
        <taxon>Hyphomicrobiales</taxon>
        <taxon>Devosiaceae</taxon>
        <taxon>Devosia</taxon>
    </lineage>
</organism>
<dbReference type="InterPro" id="IPR039426">
    <property type="entry name" value="TonB-dep_rcpt-like"/>
</dbReference>
<dbReference type="Proteomes" id="UP001217476">
    <property type="component" value="Chromosome"/>
</dbReference>
<keyword evidence="11 14" id="KW-0472">Membrane</keyword>
<keyword evidence="6 14" id="KW-0812">Transmembrane</keyword>
<evidence type="ECO:0000256" key="8">
    <source>
        <dbReference type="ARBA" id="ARBA00023004"/>
    </source>
</evidence>
<evidence type="ECO:0000256" key="7">
    <source>
        <dbReference type="ARBA" id="ARBA00022729"/>
    </source>
</evidence>
<dbReference type="Pfam" id="PF07715">
    <property type="entry name" value="Plug"/>
    <property type="match status" value="1"/>
</dbReference>
<dbReference type="NCBIfam" id="TIGR01783">
    <property type="entry name" value="TonB-siderophor"/>
    <property type="match status" value="1"/>
</dbReference>
<feature type="domain" description="TonB-dependent receptor-like beta-barrel" evidence="16">
    <location>
        <begin position="215"/>
        <end position="657"/>
    </location>
</feature>
<evidence type="ECO:0000256" key="15">
    <source>
        <dbReference type="RuleBase" id="RU003357"/>
    </source>
</evidence>
<evidence type="ECO:0000256" key="5">
    <source>
        <dbReference type="ARBA" id="ARBA00022496"/>
    </source>
</evidence>
<evidence type="ECO:0000256" key="1">
    <source>
        <dbReference type="ARBA" id="ARBA00004571"/>
    </source>
</evidence>
<evidence type="ECO:0000256" key="6">
    <source>
        <dbReference type="ARBA" id="ARBA00022692"/>
    </source>
</evidence>
<dbReference type="PANTHER" id="PTHR32552:SF68">
    <property type="entry name" value="FERRICHROME OUTER MEMBRANE TRANSPORTER_PHAGE RECEPTOR"/>
    <property type="match status" value="1"/>
</dbReference>
<comment type="subcellular location">
    <subcellularLocation>
        <location evidence="1 14">Cell outer membrane</location>
        <topology evidence="1 14">Multi-pass membrane protein</topology>
    </subcellularLocation>
</comment>
<accession>A0AAJ5VQX4</accession>
<dbReference type="GO" id="GO:0015344">
    <property type="term" value="F:siderophore uptake transmembrane transporter activity"/>
    <property type="evidence" value="ECO:0007669"/>
    <property type="project" value="TreeGrafter"/>
</dbReference>
<dbReference type="PANTHER" id="PTHR32552">
    <property type="entry name" value="FERRICHROME IRON RECEPTOR-RELATED"/>
    <property type="match status" value="1"/>
</dbReference>
<evidence type="ECO:0000259" key="16">
    <source>
        <dbReference type="Pfam" id="PF00593"/>
    </source>
</evidence>
<dbReference type="InterPro" id="IPR037066">
    <property type="entry name" value="Plug_dom_sf"/>
</dbReference>
<evidence type="ECO:0000259" key="17">
    <source>
        <dbReference type="Pfam" id="PF07715"/>
    </source>
</evidence>
<evidence type="ECO:0000256" key="12">
    <source>
        <dbReference type="ARBA" id="ARBA00023170"/>
    </source>
</evidence>
<keyword evidence="13 14" id="KW-0998">Cell outer membrane</keyword>
<evidence type="ECO:0000256" key="14">
    <source>
        <dbReference type="PROSITE-ProRule" id="PRU01360"/>
    </source>
</evidence>
<keyword evidence="9" id="KW-0406">Ion transport</keyword>
<gene>
    <name evidence="18" type="ORF">P0Y65_12280</name>
</gene>
<name>A0AAJ5VQX4_9HYPH</name>
<evidence type="ECO:0000313" key="18">
    <source>
        <dbReference type="EMBL" id="WEK02984.1"/>
    </source>
</evidence>
<dbReference type="InterPro" id="IPR010105">
    <property type="entry name" value="TonB_sidphr_rcpt"/>
</dbReference>
<keyword evidence="10 15" id="KW-0798">TonB box</keyword>
<keyword evidence="8" id="KW-0408">Iron</keyword>
<dbReference type="GO" id="GO:0015891">
    <property type="term" value="P:siderophore transport"/>
    <property type="evidence" value="ECO:0007669"/>
    <property type="project" value="InterPro"/>
</dbReference>
<dbReference type="AlphaFoldDB" id="A0AAJ5VQX4"/>
<evidence type="ECO:0000256" key="10">
    <source>
        <dbReference type="ARBA" id="ARBA00023077"/>
    </source>
</evidence>
<dbReference type="InterPro" id="IPR000531">
    <property type="entry name" value="Beta-barrel_TonB"/>
</dbReference>
<keyword evidence="12 18" id="KW-0675">Receptor</keyword>
<sequence>MTLLEQLVIDGIEAEGPGEGIIANQSRTATKTATPVALTPQSISVVTRQQMDRQNVETVNQALRYTPGVAAELWGGVTGIDQLSIRGFNNASTGLSDTFLDGLRLRGGVFFATQQVDPFLLERVEVLKGPSSVLYGNANPGGIVALSSKLPTGEALRLVELAGGTGNHGRVSVDLGGSAADQTLLYRLAATLHTTAGQGQGTTADRFAIAPSVTWQPSAETSLTLMARVQHDPRSGTFSSLPAFGTLFPNPNGWLPIDAYVGEPGYNRTARDQVTFGYQFDHAFNQDWSVSSRARYGRVDMDIARVVLSGLQADMRTVDRAAEVSSDRFDTFDMDHSISGHLNTGPIEHDVLVGAGYEYFSGRGDYGQGYAPPLDIFAPTYGAPIVDLPMIFMDNSVISKQFGLYVQDQMTLGNWHATLVVRHDWSSIETVDHLMGGGFTQNDEATTFRGGLLYRFDNGIAPYFNYAQSFQPLNQLSASGLPFEPTRGELYEVGIKYQPDGWNGLLSASLFHLTQANTLTTDPANPAFSIQAGEIASMGFELEARASLTDQFEVIAGYTYQDVSYSRDNSGWVGKTPLRTPEHIASAWLTWTAPDGPLAGIEAGVGVRYSGGTLGGTMDDQFETGSYALVDASLNYDFGDTNPNLEGLNLQLNAHNLFDNRHVAACYDATTGCFYGSGRSLTAKVSNKF</sequence>
<dbReference type="InterPro" id="IPR012910">
    <property type="entry name" value="Plug_dom"/>
</dbReference>
<dbReference type="Gene3D" id="2.170.130.10">
    <property type="entry name" value="TonB-dependent receptor, plug domain"/>
    <property type="match status" value="1"/>
</dbReference>